<dbReference type="EMBL" id="JBHUCP010000053">
    <property type="protein sequence ID" value="MFD1535340.1"/>
    <property type="molecule type" value="Genomic_DNA"/>
</dbReference>
<sequence length="83" mass="9464">MEITYERVAAIDVGKKVVAVAVRTPGERSGRRRQQLRKYNTYHSTLAEMVAWLTCEGVTHVTMEATGVYWRPVFHLCARPSAR</sequence>
<comment type="caution">
    <text evidence="1">The sequence shown here is derived from an EMBL/GenBank/DDBJ whole genome shotgun (WGS) entry which is preliminary data.</text>
</comment>
<protein>
    <recommendedName>
        <fullName evidence="3">Transposase IS111A/IS1328/IS1533 N-terminal domain-containing protein</fullName>
    </recommendedName>
</protein>
<gene>
    <name evidence="1" type="ORF">ACFSCY_38655</name>
</gene>
<organism evidence="1 2">
    <name type="scientific">Pseudonocardia aurantiaca</name>
    <dbReference type="NCBI Taxonomy" id="75290"/>
    <lineage>
        <taxon>Bacteria</taxon>
        <taxon>Bacillati</taxon>
        <taxon>Actinomycetota</taxon>
        <taxon>Actinomycetes</taxon>
        <taxon>Pseudonocardiales</taxon>
        <taxon>Pseudonocardiaceae</taxon>
        <taxon>Pseudonocardia</taxon>
    </lineage>
</organism>
<proteinExistence type="predicted"/>
<evidence type="ECO:0008006" key="3">
    <source>
        <dbReference type="Google" id="ProtNLM"/>
    </source>
</evidence>
<name>A0ABW4FYD3_9PSEU</name>
<keyword evidence="2" id="KW-1185">Reference proteome</keyword>
<evidence type="ECO:0000313" key="1">
    <source>
        <dbReference type="EMBL" id="MFD1535340.1"/>
    </source>
</evidence>
<accession>A0ABW4FYD3</accession>
<dbReference type="RefSeq" id="WP_343974196.1">
    <property type="nucleotide sequence ID" value="NZ_BAAAJG010000006.1"/>
</dbReference>
<reference evidence="2" key="1">
    <citation type="journal article" date="2019" name="Int. J. Syst. Evol. Microbiol.">
        <title>The Global Catalogue of Microorganisms (GCM) 10K type strain sequencing project: providing services to taxonomists for standard genome sequencing and annotation.</title>
        <authorList>
            <consortium name="The Broad Institute Genomics Platform"/>
            <consortium name="The Broad Institute Genome Sequencing Center for Infectious Disease"/>
            <person name="Wu L."/>
            <person name="Ma J."/>
        </authorList>
    </citation>
    <scope>NUCLEOTIDE SEQUENCE [LARGE SCALE GENOMIC DNA]</scope>
    <source>
        <strain evidence="2">JCM 12165</strain>
    </source>
</reference>
<evidence type="ECO:0000313" key="2">
    <source>
        <dbReference type="Proteomes" id="UP001597145"/>
    </source>
</evidence>
<dbReference type="Proteomes" id="UP001597145">
    <property type="component" value="Unassembled WGS sequence"/>
</dbReference>